<accession>A0ABP8V3V3</accession>
<evidence type="ECO:0000313" key="3">
    <source>
        <dbReference type="Proteomes" id="UP001500604"/>
    </source>
</evidence>
<evidence type="ECO:0000256" key="1">
    <source>
        <dbReference type="SAM" id="MobiDB-lite"/>
    </source>
</evidence>
<proteinExistence type="predicted"/>
<feature type="region of interest" description="Disordered" evidence="1">
    <location>
        <begin position="83"/>
        <end position="108"/>
    </location>
</feature>
<name>A0ABP8V3V3_9GAMM</name>
<dbReference type="EMBL" id="BAABFL010000409">
    <property type="protein sequence ID" value="GAA4650606.1"/>
    <property type="molecule type" value="Genomic_DNA"/>
</dbReference>
<organism evidence="2 3">
    <name type="scientific">Kistimonas scapharcae</name>
    <dbReference type="NCBI Taxonomy" id="1036133"/>
    <lineage>
        <taxon>Bacteria</taxon>
        <taxon>Pseudomonadati</taxon>
        <taxon>Pseudomonadota</taxon>
        <taxon>Gammaproteobacteria</taxon>
        <taxon>Oceanospirillales</taxon>
        <taxon>Endozoicomonadaceae</taxon>
        <taxon>Kistimonas</taxon>
    </lineage>
</organism>
<comment type="caution">
    <text evidence="2">The sequence shown here is derived from an EMBL/GenBank/DDBJ whole genome shotgun (WGS) entry which is preliminary data.</text>
</comment>
<gene>
    <name evidence="2" type="ORF">GCM10023116_28890</name>
</gene>
<sequence>MDNENLDPDKLDKALLSEIDQLINQGAEVFTRYQALLQDINMTPDDVQRDIENPDFPKFAMAETIAWKNELDADVKRKIKEASKEVKNTGRTGKSGGKGGSVKKSGLI</sequence>
<keyword evidence="3" id="KW-1185">Reference proteome</keyword>
<evidence type="ECO:0000313" key="2">
    <source>
        <dbReference type="EMBL" id="GAA4650606.1"/>
    </source>
</evidence>
<reference evidence="3" key="1">
    <citation type="journal article" date="2019" name="Int. J. Syst. Evol. Microbiol.">
        <title>The Global Catalogue of Microorganisms (GCM) 10K type strain sequencing project: providing services to taxonomists for standard genome sequencing and annotation.</title>
        <authorList>
            <consortium name="The Broad Institute Genomics Platform"/>
            <consortium name="The Broad Institute Genome Sequencing Center for Infectious Disease"/>
            <person name="Wu L."/>
            <person name="Ma J."/>
        </authorList>
    </citation>
    <scope>NUCLEOTIDE SEQUENCE [LARGE SCALE GENOMIC DNA]</scope>
    <source>
        <strain evidence="3">JCM 17805</strain>
    </source>
</reference>
<dbReference type="RefSeq" id="WP_345196816.1">
    <property type="nucleotide sequence ID" value="NZ_BAABFL010000409.1"/>
</dbReference>
<protein>
    <submittedName>
        <fullName evidence="2">Uncharacterized protein</fullName>
    </submittedName>
</protein>
<dbReference type="Proteomes" id="UP001500604">
    <property type="component" value="Unassembled WGS sequence"/>
</dbReference>